<protein>
    <submittedName>
        <fullName evidence="3">DUF3276 family protein</fullName>
    </submittedName>
</protein>
<evidence type="ECO:0000256" key="1">
    <source>
        <dbReference type="ARBA" id="ARBA00009251"/>
    </source>
</evidence>
<dbReference type="SMART" id="SM00712">
    <property type="entry name" value="PUR"/>
    <property type="match status" value="1"/>
</dbReference>
<evidence type="ECO:0000313" key="4">
    <source>
        <dbReference type="Proteomes" id="UP000642920"/>
    </source>
</evidence>
<dbReference type="Proteomes" id="UP000642920">
    <property type="component" value="Unassembled WGS sequence"/>
</dbReference>
<dbReference type="InterPro" id="IPR006628">
    <property type="entry name" value="PUR-bd_fam"/>
</dbReference>
<keyword evidence="4" id="KW-1185">Reference proteome</keyword>
<dbReference type="GO" id="GO:0000977">
    <property type="term" value="F:RNA polymerase II transcription regulatory region sequence-specific DNA binding"/>
    <property type="evidence" value="ECO:0007669"/>
    <property type="project" value="InterPro"/>
</dbReference>
<reference evidence="3" key="1">
    <citation type="submission" date="2021-01" db="EMBL/GenBank/DDBJ databases">
        <title>Marivirga sp. nov., isolated from intertidal surface sediments.</title>
        <authorList>
            <person name="Zhang M."/>
        </authorList>
    </citation>
    <scope>NUCLEOTIDE SEQUENCE</scope>
    <source>
        <strain evidence="3">SM1354</strain>
    </source>
</reference>
<evidence type="ECO:0000256" key="2">
    <source>
        <dbReference type="ARBA" id="ARBA00023125"/>
    </source>
</evidence>
<dbReference type="RefSeq" id="WP_201918761.1">
    <property type="nucleotide sequence ID" value="NZ_JAERQG010000001.1"/>
</dbReference>
<comment type="caution">
    <text evidence="3">The sequence shown here is derived from an EMBL/GenBank/DDBJ whole genome shotgun (WGS) entry which is preliminary data.</text>
</comment>
<sequence length="108" mass="13162">MEREQEEIFSKKIRAGKRTYFFDVKTTRANDYYLTITESKRKYKEDGFTYEKHKIFLYKEDFNKFVSALTESVDHIKTELMPEFDFTEFDREYSEEKSDSEGDNLSWN</sequence>
<dbReference type="Gene3D" id="3.10.450.700">
    <property type="match status" value="1"/>
</dbReference>
<name>A0A937DJE6_9BACT</name>
<proteinExistence type="inferred from homology"/>
<dbReference type="GO" id="GO:0032422">
    <property type="term" value="F:purine-rich negative regulatory element binding"/>
    <property type="evidence" value="ECO:0007669"/>
    <property type="project" value="InterPro"/>
</dbReference>
<evidence type="ECO:0000313" key="3">
    <source>
        <dbReference type="EMBL" id="MBL0764824.1"/>
    </source>
</evidence>
<keyword evidence="2" id="KW-0238">DNA-binding</keyword>
<dbReference type="EMBL" id="JAERQG010000001">
    <property type="protein sequence ID" value="MBL0764824.1"/>
    <property type="molecule type" value="Genomic_DNA"/>
</dbReference>
<organism evidence="3 4">
    <name type="scientific">Marivirga atlantica</name>
    <dbReference type="NCBI Taxonomy" id="1548457"/>
    <lineage>
        <taxon>Bacteria</taxon>
        <taxon>Pseudomonadati</taxon>
        <taxon>Bacteroidota</taxon>
        <taxon>Cytophagia</taxon>
        <taxon>Cytophagales</taxon>
        <taxon>Marivirgaceae</taxon>
        <taxon>Marivirga</taxon>
    </lineage>
</organism>
<gene>
    <name evidence="3" type="ORF">JKP34_06145</name>
</gene>
<comment type="similarity">
    <text evidence="1">Belongs to the PUR DNA-binding protein family.</text>
</comment>
<accession>A0A937DJE6</accession>
<dbReference type="AlphaFoldDB" id="A0A937DJE6"/>
<dbReference type="Pfam" id="PF11680">
    <property type="entry name" value="DUF3276"/>
    <property type="match status" value="1"/>
</dbReference>